<organism evidence="1 2">
    <name type="scientific">Mycolicibacterium parafortuitum</name>
    <name type="common">Mycobacterium parafortuitum</name>
    <dbReference type="NCBI Taxonomy" id="39692"/>
    <lineage>
        <taxon>Bacteria</taxon>
        <taxon>Bacillati</taxon>
        <taxon>Actinomycetota</taxon>
        <taxon>Actinomycetes</taxon>
        <taxon>Mycobacteriales</taxon>
        <taxon>Mycobacteriaceae</taxon>
        <taxon>Mycolicibacterium</taxon>
    </lineage>
</organism>
<evidence type="ECO:0000313" key="2">
    <source>
        <dbReference type="Proteomes" id="UP001289645"/>
    </source>
</evidence>
<evidence type="ECO:0000313" key="1">
    <source>
        <dbReference type="EMBL" id="MDZ5086886.1"/>
    </source>
</evidence>
<gene>
    <name evidence="1" type="ORF">OHX15_15970</name>
</gene>
<accession>A0ACC6MJV1</accession>
<proteinExistence type="predicted"/>
<sequence>MTISDVKLDPYDYDFHEDPYPYYQRLRDEAPLYRNEELGFWALSRHQDVLQGFRNSTTLSNKFGVSLDPASRGPHASKTMSFLAMDDPDHLRLRTLVSKGFTPRRIRELEPRVTQIATRHLDTMLEKVRSSDTVGTVDFVDEFAGKLPMDVISELMGVPEADRVQVRAWADGVMHREEGVTDVPAAAVEASLNLIVYYQSMVAERRKQLTDDLTSALLEAEIDGDRLTDDEILGFMFLMVIAGNETTTKLLANAAFWGHRNPDQLTAVYDDLDRVPLWVEETLRYDTSSQILARTVAGGLTLYDTTIPDGGVLLLLPGSAHRDERAFENPDDYVIGREIGSKLMSFGSGAHFCLGAHLARMEARVALAELFKRISGYEVDEDNAVRVHSSNVRGFAHLPIAVQLR</sequence>
<protein>
    <submittedName>
        <fullName evidence="1">Cytochrome P450</fullName>
    </submittedName>
</protein>
<comment type="caution">
    <text evidence="1">The sequence shown here is derived from an EMBL/GenBank/DDBJ whole genome shotgun (WGS) entry which is preliminary data.</text>
</comment>
<keyword evidence="2" id="KW-1185">Reference proteome</keyword>
<name>A0ACC6MJV1_MYCPF</name>
<dbReference type="EMBL" id="JAOXLN010000016">
    <property type="protein sequence ID" value="MDZ5086886.1"/>
    <property type="molecule type" value="Genomic_DNA"/>
</dbReference>
<reference evidence="1 2" key="1">
    <citation type="journal article" date="2021" name="Chemosphere">
        <title>Bioballs carrying a syntrophic Rhodococcus and Mycolicibacterium consortium for simultaneous sorption and biodegradation of fuel oil in contaminated freshwater.</title>
        <authorList>
            <person name="Naloka K."/>
            <person name="Polrit D."/>
            <person name="Muangchinda C."/>
            <person name="Thoetkiattikul H."/>
            <person name="Pinyakong O."/>
        </authorList>
    </citation>
    <scope>NUCLEOTIDE SEQUENCE [LARGE SCALE GENOMIC DNA]</scope>
    <source>
        <strain evidence="1 2">J101</strain>
    </source>
</reference>
<dbReference type="Proteomes" id="UP001289645">
    <property type="component" value="Unassembled WGS sequence"/>
</dbReference>